<dbReference type="Pfam" id="PF13432">
    <property type="entry name" value="TPR_16"/>
    <property type="match status" value="4"/>
</dbReference>
<dbReference type="EMBL" id="LYMM01000003">
    <property type="protein sequence ID" value="PNU06143.1"/>
    <property type="molecule type" value="Genomic_DNA"/>
</dbReference>
<evidence type="ECO:0008006" key="3">
    <source>
        <dbReference type="Google" id="ProtNLM"/>
    </source>
</evidence>
<evidence type="ECO:0000313" key="1">
    <source>
        <dbReference type="EMBL" id="PNU06143.1"/>
    </source>
</evidence>
<reference evidence="1 2" key="1">
    <citation type="submission" date="2016-05" db="EMBL/GenBank/DDBJ databases">
        <title>Complete genome sequence of Novosphingobium guangzhouense SA925(T).</title>
        <authorList>
            <person name="Sha S."/>
        </authorList>
    </citation>
    <scope>NUCLEOTIDE SEQUENCE [LARGE SCALE GENOMIC DNA]</scope>
    <source>
        <strain evidence="1 2">SA925</strain>
    </source>
</reference>
<gene>
    <name evidence="1" type="ORF">A8V01_12340</name>
</gene>
<dbReference type="InterPro" id="IPR019734">
    <property type="entry name" value="TPR_rpt"/>
</dbReference>
<accession>A0A2K2G528</accession>
<dbReference type="SMART" id="SM00028">
    <property type="entry name" value="TPR"/>
    <property type="match status" value="5"/>
</dbReference>
<dbReference type="RefSeq" id="WP_103094575.1">
    <property type="nucleotide sequence ID" value="NZ_LYMM01000003.1"/>
</dbReference>
<dbReference type="InterPro" id="IPR011990">
    <property type="entry name" value="TPR-like_helical_dom_sf"/>
</dbReference>
<proteinExistence type="predicted"/>
<organism evidence="1 2">
    <name type="scientific">Novosphingobium guangzhouense</name>
    <dbReference type="NCBI Taxonomy" id="1850347"/>
    <lineage>
        <taxon>Bacteria</taxon>
        <taxon>Pseudomonadati</taxon>
        <taxon>Pseudomonadota</taxon>
        <taxon>Alphaproteobacteria</taxon>
        <taxon>Sphingomonadales</taxon>
        <taxon>Sphingomonadaceae</taxon>
        <taxon>Novosphingobium</taxon>
    </lineage>
</organism>
<dbReference type="PANTHER" id="PTHR12558:SF13">
    <property type="entry name" value="CELL DIVISION CYCLE PROTEIN 27 HOMOLOG"/>
    <property type="match status" value="1"/>
</dbReference>
<dbReference type="Gene3D" id="1.25.40.10">
    <property type="entry name" value="Tetratricopeptide repeat domain"/>
    <property type="match status" value="2"/>
</dbReference>
<keyword evidence="2" id="KW-1185">Reference proteome</keyword>
<name>A0A2K2G528_9SPHN</name>
<evidence type="ECO:0000313" key="2">
    <source>
        <dbReference type="Proteomes" id="UP000236327"/>
    </source>
</evidence>
<dbReference type="PANTHER" id="PTHR12558">
    <property type="entry name" value="CELL DIVISION CYCLE 16,23,27"/>
    <property type="match status" value="1"/>
</dbReference>
<sequence>MRSIERIALPFVAALALTACGDSPETLFATARNDFAAGNYEQARLEVAAALKKQPRDIAMLTFLVETQLRLGDPDAIEGAIRRLERAGGAGTGRMKAELALLRGNARAALDALGDDASATGWRVRGEAHLALGDKQQAQAAFEAGLKAGDDIRLAQSYARYLLQNGKLDRAAALLRDMQRIAPHSYETLTMVGDLALAQQRSDDAARAYRAAIDAFPDRAASMLALADIYGENGQYELIAPLLDRASAIEPENPAIMTMRLRLLAQQRRWRDIRDMLQTHESQLEPGSEAVLIYARALLELGQPGQARLLAGRALLMQPGNRDAAEVQARARLAGGDPQGAWDTLRQMASSTLVSSDVLKAAARAAQEVHAPEAAALDRRAEPARLARTQALASRGEAALAKQDWAAAAAAYRGLLEQGEDAEILARLAYVASRMGHGREAVAYADRAMAADGSAQYVYVAGQARLDSRIDLQRAIALLERAVAADPDNATFAQALEQANAAAG</sequence>
<protein>
    <recommendedName>
        <fullName evidence="3">Tetratricopeptide repeat protein</fullName>
    </recommendedName>
</protein>
<dbReference type="Proteomes" id="UP000236327">
    <property type="component" value="Unassembled WGS sequence"/>
</dbReference>
<dbReference type="SUPFAM" id="SSF48452">
    <property type="entry name" value="TPR-like"/>
    <property type="match status" value="2"/>
</dbReference>
<dbReference type="OrthoDB" id="7487699at2"/>
<dbReference type="AlphaFoldDB" id="A0A2K2G528"/>
<comment type="caution">
    <text evidence="1">The sequence shown here is derived from an EMBL/GenBank/DDBJ whole genome shotgun (WGS) entry which is preliminary data.</text>
</comment>
<dbReference type="PROSITE" id="PS51257">
    <property type="entry name" value="PROKAR_LIPOPROTEIN"/>
    <property type="match status" value="1"/>
</dbReference>